<evidence type="ECO:0000256" key="7">
    <source>
        <dbReference type="PIRSR" id="PIRSR601461-2"/>
    </source>
</evidence>
<feature type="signal peptide" evidence="9">
    <location>
        <begin position="1"/>
        <end position="20"/>
    </location>
</feature>
<gene>
    <name evidence="11" type="ORF">ZYGM_001837</name>
</gene>
<proteinExistence type="inferred from homology"/>
<dbReference type="CDD" id="cd05474">
    <property type="entry name" value="SAP_like"/>
    <property type="match status" value="1"/>
</dbReference>
<keyword evidence="4 8" id="KW-0064">Aspartyl protease</keyword>
<evidence type="ECO:0000313" key="11">
    <source>
        <dbReference type="EMBL" id="GCE99429.1"/>
    </source>
</evidence>
<dbReference type="AlphaFoldDB" id="A0A4C2E9H7"/>
<feature type="disulfide bond" evidence="7">
    <location>
        <begin position="108"/>
        <end position="152"/>
    </location>
</feature>
<sequence>MKWTILLPLWFSLLSGIVQCASVGRYLEEGKDLSPKLLKFSFNKHQGKSFTYSKELAKRDKDVLFDLKNEQNFYSIRLNVGTPGQEVTVLLDTGSSDLWLRGSNSSYCNNSSPTTMSSQSKVENDKSFQTLPGGITTTGQSGNSHATGTQDCNEYGTFNSRKSETFHSNDTSFSVSYGDYSYAEGTWGYDSINIGNVSLSNVSIGVANKTNSSVGILGIGLSNLENTYTGAENVDDRDTHKYLNFPMMLKTQGIIEKNVYSLFLNRRRAPEGSILFGAVDGSKYSGQLYTVPMLDLYKQQGLQDPLQLQVTLQGVGLKDGNTENTTTTTPVPALLDSGTTLVYLPDEVLSTLADRLNANWDKSINYYVADCSNVDNSELYFDFGGFNIASNMSSYVIARGSNNRCVMGLHPGGPDSAILGDLFMQHAYIVFDLENFEVSMAQANYSGGQEQVQVVTKEVPGAKKAPGYSHTFSGSQSITNGGDIFHSTSYSSNSGISTSTGPSNRKNAAAALAPTSTLALFAHFLYSFLM</sequence>
<dbReference type="PANTHER" id="PTHR47966:SF65">
    <property type="entry name" value="ASPARTIC-TYPE ENDOPEPTIDASE"/>
    <property type="match status" value="1"/>
</dbReference>
<feature type="domain" description="Peptidase A1" evidence="10">
    <location>
        <begin position="74"/>
        <end position="441"/>
    </location>
</feature>
<feature type="chain" id="PRO_5020830589" description="Peptidase A1 domain-containing protein" evidence="9">
    <location>
        <begin position="21"/>
        <end position="530"/>
    </location>
</feature>
<dbReference type="PRINTS" id="PR00792">
    <property type="entry name" value="PEPSIN"/>
</dbReference>
<evidence type="ECO:0000256" key="1">
    <source>
        <dbReference type="ARBA" id="ARBA00007447"/>
    </source>
</evidence>
<keyword evidence="5 8" id="KW-0378">Hydrolase</keyword>
<dbReference type="PROSITE" id="PS51767">
    <property type="entry name" value="PEPTIDASE_A1"/>
    <property type="match status" value="1"/>
</dbReference>
<organism evidence="11 12">
    <name type="scientific">Zygosaccharomyces mellis</name>
    <dbReference type="NCBI Taxonomy" id="42258"/>
    <lineage>
        <taxon>Eukaryota</taxon>
        <taxon>Fungi</taxon>
        <taxon>Dikarya</taxon>
        <taxon>Ascomycota</taxon>
        <taxon>Saccharomycotina</taxon>
        <taxon>Saccharomycetes</taxon>
        <taxon>Saccharomycetales</taxon>
        <taxon>Saccharomycetaceae</taxon>
        <taxon>Zygosaccharomyces</taxon>
    </lineage>
</organism>
<name>A0A4C2E9H7_9SACH</name>
<evidence type="ECO:0000313" key="12">
    <source>
        <dbReference type="Proteomes" id="UP000301737"/>
    </source>
</evidence>
<dbReference type="InterPro" id="IPR001969">
    <property type="entry name" value="Aspartic_peptidase_AS"/>
</dbReference>
<dbReference type="InterPro" id="IPR021109">
    <property type="entry name" value="Peptidase_aspartic_dom_sf"/>
</dbReference>
<dbReference type="SUPFAM" id="SSF50630">
    <property type="entry name" value="Acid proteases"/>
    <property type="match status" value="1"/>
</dbReference>
<accession>A0A4C2E9H7</accession>
<feature type="active site" evidence="6">
    <location>
        <position position="92"/>
    </location>
</feature>
<protein>
    <recommendedName>
        <fullName evidence="10">Peptidase A1 domain-containing protein</fullName>
    </recommendedName>
</protein>
<dbReference type="GO" id="GO:0006508">
    <property type="term" value="P:proteolysis"/>
    <property type="evidence" value="ECO:0007669"/>
    <property type="project" value="UniProtKB-KW"/>
</dbReference>
<dbReference type="OrthoDB" id="771136at2759"/>
<keyword evidence="2 8" id="KW-0645">Protease</keyword>
<dbReference type="InterPro" id="IPR033876">
    <property type="entry name" value="SAP-like"/>
</dbReference>
<evidence type="ECO:0000256" key="4">
    <source>
        <dbReference type="ARBA" id="ARBA00022750"/>
    </source>
</evidence>
<keyword evidence="7" id="KW-1015">Disulfide bond</keyword>
<comment type="similarity">
    <text evidence="1 8">Belongs to the peptidase A1 family.</text>
</comment>
<feature type="active site" evidence="6">
    <location>
        <position position="336"/>
    </location>
</feature>
<evidence type="ECO:0000256" key="5">
    <source>
        <dbReference type="ARBA" id="ARBA00022801"/>
    </source>
</evidence>
<dbReference type="EMBL" id="BIMX01000010">
    <property type="protein sequence ID" value="GCE99429.1"/>
    <property type="molecule type" value="Genomic_DNA"/>
</dbReference>
<evidence type="ECO:0000256" key="2">
    <source>
        <dbReference type="ARBA" id="ARBA00022670"/>
    </source>
</evidence>
<keyword evidence="12" id="KW-1185">Reference proteome</keyword>
<dbReference type="PROSITE" id="PS00141">
    <property type="entry name" value="ASP_PROTEASE"/>
    <property type="match status" value="2"/>
</dbReference>
<dbReference type="GO" id="GO:0071944">
    <property type="term" value="C:cell periphery"/>
    <property type="evidence" value="ECO:0007669"/>
    <property type="project" value="UniProtKB-ARBA"/>
</dbReference>
<dbReference type="InterPro" id="IPR033121">
    <property type="entry name" value="PEPTIDASE_A1"/>
</dbReference>
<reference evidence="11 12" key="1">
    <citation type="submission" date="2019-01" db="EMBL/GenBank/DDBJ databases">
        <title>Draft Genome Sequencing of Zygosaccharomyces mellis Ca-7.</title>
        <authorList>
            <person name="Shiwa Y."/>
            <person name="Kanesaki Y."/>
            <person name="Ishige T."/>
            <person name="Mura K."/>
            <person name="Hori T."/>
            <person name="Tamura T."/>
        </authorList>
    </citation>
    <scope>NUCLEOTIDE SEQUENCE [LARGE SCALE GENOMIC DNA]</scope>
    <source>
        <strain evidence="11 12">Ca-7</strain>
    </source>
</reference>
<dbReference type="PANTHER" id="PTHR47966">
    <property type="entry name" value="BETA-SITE APP-CLEAVING ENZYME, ISOFORM A-RELATED"/>
    <property type="match status" value="1"/>
</dbReference>
<evidence type="ECO:0000256" key="3">
    <source>
        <dbReference type="ARBA" id="ARBA00022729"/>
    </source>
</evidence>
<dbReference type="InterPro" id="IPR001461">
    <property type="entry name" value="Aspartic_peptidase_A1"/>
</dbReference>
<dbReference type="Proteomes" id="UP000301737">
    <property type="component" value="Unassembled WGS sequence"/>
</dbReference>
<evidence type="ECO:0000256" key="8">
    <source>
        <dbReference type="RuleBase" id="RU000454"/>
    </source>
</evidence>
<evidence type="ECO:0000256" key="9">
    <source>
        <dbReference type="SAM" id="SignalP"/>
    </source>
</evidence>
<evidence type="ECO:0000259" key="10">
    <source>
        <dbReference type="PROSITE" id="PS51767"/>
    </source>
</evidence>
<dbReference type="Gene3D" id="2.40.70.10">
    <property type="entry name" value="Acid Proteases"/>
    <property type="match status" value="2"/>
</dbReference>
<evidence type="ECO:0000256" key="6">
    <source>
        <dbReference type="PIRSR" id="PIRSR601461-1"/>
    </source>
</evidence>
<comment type="caution">
    <text evidence="11">The sequence shown here is derived from an EMBL/GenBank/DDBJ whole genome shotgun (WGS) entry which is preliminary data.</text>
</comment>
<dbReference type="Pfam" id="PF00026">
    <property type="entry name" value="Asp"/>
    <property type="match status" value="1"/>
</dbReference>
<keyword evidence="3 9" id="KW-0732">Signal</keyword>
<dbReference type="GO" id="GO:0004190">
    <property type="term" value="F:aspartic-type endopeptidase activity"/>
    <property type="evidence" value="ECO:0007669"/>
    <property type="project" value="UniProtKB-KW"/>
</dbReference>